<dbReference type="InterPro" id="IPR004875">
    <property type="entry name" value="DDE_SF_endonuclease_dom"/>
</dbReference>
<dbReference type="Pfam" id="PF03184">
    <property type="entry name" value="DDE_1"/>
    <property type="match status" value="1"/>
</dbReference>
<dbReference type="AlphaFoldDB" id="A0A9P0XFT0"/>
<feature type="region of interest" description="Disordered" evidence="1">
    <location>
        <begin position="110"/>
        <end position="144"/>
    </location>
</feature>
<organism evidence="3 4">
    <name type="scientific">Pieris brassicae</name>
    <name type="common">White butterfly</name>
    <name type="synonym">Large white butterfly</name>
    <dbReference type="NCBI Taxonomy" id="7116"/>
    <lineage>
        <taxon>Eukaryota</taxon>
        <taxon>Metazoa</taxon>
        <taxon>Ecdysozoa</taxon>
        <taxon>Arthropoda</taxon>
        <taxon>Hexapoda</taxon>
        <taxon>Insecta</taxon>
        <taxon>Pterygota</taxon>
        <taxon>Neoptera</taxon>
        <taxon>Endopterygota</taxon>
        <taxon>Lepidoptera</taxon>
        <taxon>Glossata</taxon>
        <taxon>Ditrysia</taxon>
        <taxon>Papilionoidea</taxon>
        <taxon>Pieridae</taxon>
        <taxon>Pierinae</taxon>
        <taxon>Pieris</taxon>
    </lineage>
</organism>
<reference evidence="3" key="1">
    <citation type="submission" date="2022-05" db="EMBL/GenBank/DDBJ databases">
        <authorList>
            <person name="Okamura Y."/>
        </authorList>
    </citation>
    <scope>NUCLEOTIDE SEQUENCE</scope>
</reference>
<proteinExistence type="predicted"/>
<comment type="caution">
    <text evidence="3">The sequence shown here is derived from an EMBL/GenBank/DDBJ whole genome shotgun (WGS) entry which is preliminary data.</text>
</comment>
<name>A0A9P0XFT0_PIEBR</name>
<dbReference type="EMBL" id="CALOZG010000029">
    <property type="protein sequence ID" value="CAH4033328.1"/>
    <property type="molecule type" value="Genomic_DNA"/>
</dbReference>
<feature type="compositionally biased region" description="Basic and acidic residues" evidence="1">
    <location>
        <begin position="134"/>
        <end position="144"/>
    </location>
</feature>
<keyword evidence="4" id="KW-1185">Reference proteome</keyword>
<dbReference type="Proteomes" id="UP001152562">
    <property type="component" value="Unassembled WGS sequence"/>
</dbReference>
<evidence type="ECO:0000259" key="2">
    <source>
        <dbReference type="Pfam" id="PF03184"/>
    </source>
</evidence>
<accession>A0A9P0XFT0</accession>
<feature type="compositionally biased region" description="Polar residues" evidence="1">
    <location>
        <begin position="118"/>
        <end position="133"/>
    </location>
</feature>
<sequence length="300" mass="34570">MISTYNRVQRSVAKTLVDLSLSSKSDYFFTDEEHAVLIELENKFQPVKLAVETGGTGKTDSGWMTCEAFFEFFANLIYTWLIKNDELHVLKNKIFCLFITRDVGYQGRLQKNGKTTHRSGLSNRLRSAKQPYSETERQRERDTNIKPARASGDKIIVCKCETSSGGDTSRNSHSGWFDMNLFEVWFFKLLLPTIQEERIENETSVVIVDNLGSYFSPEFVQAAVQNNIYFTTLTPNSTHIMQPIYTQYGPLKRQWRKILDTWIKELRIRGIIPKPQFPLLGKRLMDALAPNMMKNLQGSL</sequence>
<evidence type="ECO:0000313" key="3">
    <source>
        <dbReference type="EMBL" id="CAH4033328.1"/>
    </source>
</evidence>
<evidence type="ECO:0000256" key="1">
    <source>
        <dbReference type="SAM" id="MobiDB-lite"/>
    </source>
</evidence>
<gene>
    <name evidence="3" type="ORF">PIBRA_LOCUS9627</name>
</gene>
<protein>
    <recommendedName>
        <fullName evidence="2">DDE-1 domain-containing protein</fullName>
    </recommendedName>
</protein>
<dbReference type="GO" id="GO:0003676">
    <property type="term" value="F:nucleic acid binding"/>
    <property type="evidence" value="ECO:0007669"/>
    <property type="project" value="InterPro"/>
</dbReference>
<feature type="domain" description="DDE-1" evidence="2">
    <location>
        <begin position="172"/>
        <end position="265"/>
    </location>
</feature>
<evidence type="ECO:0000313" key="4">
    <source>
        <dbReference type="Proteomes" id="UP001152562"/>
    </source>
</evidence>